<proteinExistence type="predicted"/>
<name>A0ACB8CZK4_DERSI</name>
<organism evidence="1 2">
    <name type="scientific">Dermacentor silvarum</name>
    <name type="common">Tick</name>
    <dbReference type="NCBI Taxonomy" id="543639"/>
    <lineage>
        <taxon>Eukaryota</taxon>
        <taxon>Metazoa</taxon>
        <taxon>Ecdysozoa</taxon>
        <taxon>Arthropoda</taxon>
        <taxon>Chelicerata</taxon>
        <taxon>Arachnida</taxon>
        <taxon>Acari</taxon>
        <taxon>Parasitiformes</taxon>
        <taxon>Ixodida</taxon>
        <taxon>Ixodoidea</taxon>
        <taxon>Ixodidae</taxon>
        <taxon>Rhipicephalinae</taxon>
        <taxon>Dermacentor</taxon>
    </lineage>
</organism>
<keyword evidence="2" id="KW-1185">Reference proteome</keyword>
<accession>A0ACB8CZK4</accession>
<comment type="caution">
    <text evidence="1">The sequence shown here is derived from an EMBL/GenBank/DDBJ whole genome shotgun (WGS) entry which is preliminary data.</text>
</comment>
<evidence type="ECO:0000313" key="2">
    <source>
        <dbReference type="Proteomes" id="UP000821865"/>
    </source>
</evidence>
<protein>
    <submittedName>
        <fullName evidence="1">Uncharacterized protein</fullName>
    </submittedName>
</protein>
<dbReference type="Proteomes" id="UP000821865">
    <property type="component" value="Chromosome 4"/>
</dbReference>
<sequence>MTKICDQSISRPRRDFTHMLENQGYYFTDNDQAESPKTVGVLLGWTLHGPVASCATVTRCNETIVLKAAVADLKITTDNYWDLEIMGTKSEGHNETQDSDPVLDFFNSTVKMGNRRYAVSLPWKPTILNHNNRANSQTRLNQLLRELRRCPQLLQEYDVALRKYANDGVAEREIQNTDCYVVLFDESGNEFLHRKQMDVDVRCWNFLPNVSRPKVNLKIFRSLQVDLRENYQVKSVDLGTCGLHTVHNGYRAGVVASKRGRDVLLSSLSVLFDNSPARREDFTAIMGQNTFPLKFVSQRWVENVSVIYFFGVTSENTWKQQGVRM</sequence>
<evidence type="ECO:0000313" key="1">
    <source>
        <dbReference type="EMBL" id="KAH7954648.1"/>
    </source>
</evidence>
<reference evidence="1" key="1">
    <citation type="submission" date="2020-05" db="EMBL/GenBank/DDBJ databases">
        <title>Large-scale comparative analyses of tick genomes elucidate their genetic diversity and vector capacities.</title>
        <authorList>
            <person name="Jia N."/>
            <person name="Wang J."/>
            <person name="Shi W."/>
            <person name="Du L."/>
            <person name="Sun Y."/>
            <person name="Zhan W."/>
            <person name="Jiang J."/>
            <person name="Wang Q."/>
            <person name="Zhang B."/>
            <person name="Ji P."/>
            <person name="Sakyi L.B."/>
            <person name="Cui X."/>
            <person name="Yuan T."/>
            <person name="Jiang B."/>
            <person name="Yang W."/>
            <person name="Lam T.T.-Y."/>
            <person name="Chang Q."/>
            <person name="Ding S."/>
            <person name="Wang X."/>
            <person name="Zhu J."/>
            <person name="Ruan X."/>
            <person name="Zhao L."/>
            <person name="Wei J."/>
            <person name="Que T."/>
            <person name="Du C."/>
            <person name="Cheng J."/>
            <person name="Dai P."/>
            <person name="Han X."/>
            <person name="Huang E."/>
            <person name="Gao Y."/>
            <person name="Liu J."/>
            <person name="Shao H."/>
            <person name="Ye R."/>
            <person name="Li L."/>
            <person name="Wei W."/>
            <person name="Wang X."/>
            <person name="Wang C."/>
            <person name="Yang T."/>
            <person name="Huo Q."/>
            <person name="Li W."/>
            <person name="Guo W."/>
            <person name="Chen H."/>
            <person name="Zhou L."/>
            <person name="Ni X."/>
            <person name="Tian J."/>
            <person name="Zhou Y."/>
            <person name="Sheng Y."/>
            <person name="Liu T."/>
            <person name="Pan Y."/>
            <person name="Xia L."/>
            <person name="Li J."/>
            <person name="Zhao F."/>
            <person name="Cao W."/>
        </authorList>
    </citation>
    <scope>NUCLEOTIDE SEQUENCE</scope>
    <source>
        <strain evidence="1">Dsil-2018</strain>
    </source>
</reference>
<dbReference type="EMBL" id="CM023473">
    <property type="protein sequence ID" value="KAH7954648.1"/>
    <property type="molecule type" value="Genomic_DNA"/>
</dbReference>
<gene>
    <name evidence="1" type="ORF">HPB49_020553</name>
</gene>